<proteinExistence type="predicted"/>
<evidence type="ECO:0008006" key="2">
    <source>
        <dbReference type="Google" id="ProtNLM"/>
    </source>
</evidence>
<evidence type="ECO:0000313" key="1">
    <source>
        <dbReference type="EMBL" id="SVD03517.1"/>
    </source>
</evidence>
<accession>A0A382S2R4</accession>
<gene>
    <name evidence="1" type="ORF">METZ01_LOCUS356371</name>
</gene>
<dbReference type="AlphaFoldDB" id="A0A382S2R4"/>
<reference evidence="1" key="1">
    <citation type="submission" date="2018-05" db="EMBL/GenBank/DDBJ databases">
        <authorList>
            <person name="Lanie J.A."/>
            <person name="Ng W.-L."/>
            <person name="Kazmierczak K.M."/>
            <person name="Andrzejewski T.M."/>
            <person name="Davidsen T.M."/>
            <person name="Wayne K.J."/>
            <person name="Tettelin H."/>
            <person name="Glass J.I."/>
            <person name="Rusch D."/>
            <person name="Podicherti R."/>
            <person name="Tsui H.-C.T."/>
            <person name="Winkler M.E."/>
        </authorList>
    </citation>
    <scope>NUCLEOTIDE SEQUENCE</scope>
</reference>
<dbReference type="EMBL" id="UINC01125588">
    <property type="protein sequence ID" value="SVD03517.1"/>
    <property type="molecule type" value="Genomic_DNA"/>
</dbReference>
<name>A0A382S2R4_9ZZZZ</name>
<protein>
    <recommendedName>
        <fullName evidence="2">Glycosyl transferase family 1 domain-containing protein</fullName>
    </recommendedName>
</protein>
<sequence length="39" mass="4605">RDKNLQTKLIANGQNTVRNSFSWDVIIKQFETLYFSLTD</sequence>
<dbReference type="SUPFAM" id="SSF53756">
    <property type="entry name" value="UDP-Glycosyltransferase/glycogen phosphorylase"/>
    <property type="match status" value="1"/>
</dbReference>
<organism evidence="1">
    <name type="scientific">marine metagenome</name>
    <dbReference type="NCBI Taxonomy" id="408172"/>
    <lineage>
        <taxon>unclassified sequences</taxon>
        <taxon>metagenomes</taxon>
        <taxon>ecological metagenomes</taxon>
    </lineage>
</organism>
<feature type="non-terminal residue" evidence="1">
    <location>
        <position position="1"/>
    </location>
</feature>